<keyword evidence="3" id="KW-1185">Reference proteome</keyword>
<dbReference type="RefSeq" id="WP_093784966.1">
    <property type="nucleotide sequence ID" value="NZ_FNIE01000006.1"/>
</dbReference>
<feature type="domain" description="VOC" evidence="1">
    <location>
        <begin position="10"/>
        <end position="123"/>
    </location>
</feature>
<dbReference type="InterPro" id="IPR037523">
    <property type="entry name" value="VOC_core"/>
</dbReference>
<dbReference type="InterPro" id="IPR052164">
    <property type="entry name" value="Anthracycline_SecMetBiosynth"/>
</dbReference>
<name>A0A1H0F671_9ACTN</name>
<dbReference type="Proteomes" id="UP000199341">
    <property type="component" value="Unassembled WGS sequence"/>
</dbReference>
<evidence type="ECO:0000313" key="2">
    <source>
        <dbReference type="EMBL" id="SDN90138.1"/>
    </source>
</evidence>
<gene>
    <name evidence="2" type="ORF">SAMN05216259_106170</name>
</gene>
<dbReference type="OrthoDB" id="9793039at2"/>
<feature type="domain" description="VOC" evidence="1">
    <location>
        <begin position="136"/>
        <end position="258"/>
    </location>
</feature>
<accession>A0A1H0F671</accession>
<evidence type="ECO:0000259" key="1">
    <source>
        <dbReference type="PROSITE" id="PS51819"/>
    </source>
</evidence>
<dbReference type="Pfam" id="PF18029">
    <property type="entry name" value="Glyoxalase_6"/>
    <property type="match status" value="1"/>
</dbReference>
<reference evidence="2 3" key="1">
    <citation type="submission" date="2016-10" db="EMBL/GenBank/DDBJ databases">
        <authorList>
            <person name="de Groot N.N."/>
        </authorList>
    </citation>
    <scope>NUCLEOTIDE SEQUENCE [LARGE SCALE GENOMIC DNA]</scope>
    <source>
        <strain evidence="2 3">CGMCC 4.2022</strain>
    </source>
</reference>
<dbReference type="AlphaFoldDB" id="A0A1H0F671"/>
<dbReference type="EMBL" id="FNIE01000006">
    <property type="protein sequence ID" value="SDN90138.1"/>
    <property type="molecule type" value="Genomic_DNA"/>
</dbReference>
<dbReference type="CDD" id="cd07247">
    <property type="entry name" value="SgaA_N_like"/>
    <property type="match status" value="2"/>
</dbReference>
<dbReference type="InterPro" id="IPR004360">
    <property type="entry name" value="Glyas_Fos-R_dOase_dom"/>
</dbReference>
<dbReference type="PANTHER" id="PTHR33993">
    <property type="entry name" value="GLYOXALASE-RELATED"/>
    <property type="match status" value="1"/>
</dbReference>
<dbReference type="PANTHER" id="PTHR33993:SF10">
    <property type="entry name" value="CONSERVED PROTEIN"/>
    <property type="match status" value="1"/>
</dbReference>
<evidence type="ECO:0000313" key="3">
    <source>
        <dbReference type="Proteomes" id="UP000199341"/>
    </source>
</evidence>
<sequence length="263" mass="27430">MLTTDYVPGAPDWVDLGSRDVATAAAFYTALLGWEYQPGGPESGGYGTFRLAGQTVAAIGPLQDENARPAWTVYFETADADATTAAVQQAGGSLRFGPMDVADQGRLAGYTDPGGAEFAVWQPGGTKGLDRVGAGALCWTELYTVDAEQAKRFYTTVFSWDTQDMPLPGGAGTYTVVSRAGGGPEGSHGGLMQLATDMLPEGTSYWQPYFAVIDTDASVAAATARGATVLMPGTDVEGVGRIALLRDPEGAYFAVLQPAESMS</sequence>
<protein>
    <recommendedName>
        <fullName evidence="1">VOC domain-containing protein</fullName>
    </recommendedName>
</protein>
<dbReference type="InterPro" id="IPR029068">
    <property type="entry name" value="Glyas_Bleomycin-R_OHBP_Dase"/>
</dbReference>
<dbReference type="SUPFAM" id="SSF54593">
    <property type="entry name" value="Glyoxalase/Bleomycin resistance protein/Dihydroxybiphenyl dioxygenase"/>
    <property type="match status" value="2"/>
</dbReference>
<dbReference type="PROSITE" id="PS51819">
    <property type="entry name" value="VOC"/>
    <property type="match status" value="2"/>
</dbReference>
<organism evidence="2 3">
    <name type="scientific">Actinacidiphila guanduensis</name>
    <dbReference type="NCBI Taxonomy" id="310781"/>
    <lineage>
        <taxon>Bacteria</taxon>
        <taxon>Bacillati</taxon>
        <taxon>Actinomycetota</taxon>
        <taxon>Actinomycetes</taxon>
        <taxon>Kitasatosporales</taxon>
        <taxon>Streptomycetaceae</taxon>
        <taxon>Actinacidiphila</taxon>
    </lineage>
</organism>
<dbReference type="Gene3D" id="3.10.180.10">
    <property type="entry name" value="2,3-Dihydroxybiphenyl 1,2-Dioxygenase, domain 1"/>
    <property type="match status" value="2"/>
</dbReference>
<dbReference type="InterPro" id="IPR041581">
    <property type="entry name" value="Glyoxalase_6"/>
</dbReference>
<dbReference type="Pfam" id="PF00903">
    <property type="entry name" value="Glyoxalase"/>
    <property type="match status" value="1"/>
</dbReference>
<proteinExistence type="predicted"/>